<dbReference type="HOGENOM" id="CLU_030756_2_1_11"/>
<dbReference type="OrthoDB" id="9813383at2"/>
<dbReference type="STRING" id="633147.Olsu_1187"/>
<dbReference type="InterPro" id="IPR044668">
    <property type="entry name" value="PuuD-like"/>
</dbReference>
<dbReference type="Pfam" id="PF07722">
    <property type="entry name" value="Peptidase_C26"/>
    <property type="match status" value="1"/>
</dbReference>
<dbReference type="eggNOG" id="COG2071">
    <property type="taxonomic scope" value="Bacteria"/>
</dbReference>
<protein>
    <submittedName>
        <fullName evidence="1">Peptidase C26</fullName>
    </submittedName>
</protein>
<dbReference type="PATRIC" id="fig|633147.7.peg.351"/>
<gene>
    <name evidence="1" type="ordered locus">Olsu_1187</name>
</gene>
<dbReference type="InterPro" id="IPR029062">
    <property type="entry name" value="Class_I_gatase-like"/>
</dbReference>
<proteinExistence type="predicted"/>
<dbReference type="Proteomes" id="UP000000333">
    <property type="component" value="Chromosome"/>
</dbReference>
<dbReference type="InterPro" id="IPR011697">
    <property type="entry name" value="Peptidase_C26"/>
</dbReference>
<dbReference type="CDD" id="cd01745">
    <property type="entry name" value="GATase1_2"/>
    <property type="match status" value="1"/>
</dbReference>
<dbReference type="RefSeq" id="WP_013252047.1">
    <property type="nucleotide sequence ID" value="NC_014363.1"/>
</dbReference>
<dbReference type="GO" id="GO:0006598">
    <property type="term" value="P:polyamine catabolic process"/>
    <property type="evidence" value="ECO:0007669"/>
    <property type="project" value="TreeGrafter"/>
</dbReference>
<dbReference type="GO" id="GO:0033969">
    <property type="term" value="F:gamma-glutamyl-gamma-aminobutyrate hydrolase activity"/>
    <property type="evidence" value="ECO:0007669"/>
    <property type="project" value="TreeGrafter"/>
</dbReference>
<dbReference type="PANTHER" id="PTHR43235:SF1">
    <property type="entry name" value="GLUTAMINE AMIDOTRANSFERASE PB2B2.05-RELATED"/>
    <property type="match status" value="1"/>
</dbReference>
<dbReference type="PANTHER" id="PTHR43235">
    <property type="entry name" value="GLUTAMINE AMIDOTRANSFERASE PB2B2.05-RELATED"/>
    <property type="match status" value="1"/>
</dbReference>
<dbReference type="SUPFAM" id="SSF52317">
    <property type="entry name" value="Class I glutamine amidotransferase-like"/>
    <property type="match status" value="1"/>
</dbReference>
<organism evidence="1 2">
    <name type="scientific">Olsenella uli (strain ATCC 49627 / DSM 7084 / CCUG 31166 / CIP 109912 / JCM 12494 / LMG 11480 / NCIMB 702895 / VPI D76D-27C)</name>
    <name type="common">Lactobacillus uli</name>
    <dbReference type="NCBI Taxonomy" id="633147"/>
    <lineage>
        <taxon>Bacteria</taxon>
        <taxon>Bacillati</taxon>
        <taxon>Actinomycetota</taxon>
        <taxon>Coriobacteriia</taxon>
        <taxon>Coriobacteriales</taxon>
        <taxon>Atopobiaceae</taxon>
        <taxon>Olsenella</taxon>
    </lineage>
</organism>
<keyword evidence="2" id="KW-1185">Reference proteome</keyword>
<dbReference type="AlphaFoldDB" id="E1QVZ2"/>
<dbReference type="EMBL" id="CP002106">
    <property type="protein sequence ID" value="ADK68295.1"/>
    <property type="molecule type" value="Genomic_DNA"/>
</dbReference>
<reference evidence="1 2" key="1">
    <citation type="journal article" date="2010" name="Stand. Genomic Sci.">
        <title>Complete genome sequence of Olsenella uli type strain (VPI D76D-27C).</title>
        <authorList>
            <person name="Goker M."/>
            <person name="Held B."/>
            <person name="Lucas S."/>
            <person name="Nolan M."/>
            <person name="Yasawong M."/>
            <person name="Glavina Del Rio T."/>
            <person name="Tice H."/>
            <person name="Cheng J.F."/>
            <person name="Bruce D."/>
            <person name="Detter J.C."/>
            <person name="Tapia R."/>
            <person name="Han C."/>
            <person name="Goodwin L."/>
            <person name="Pitluck S."/>
            <person name="Liolios K."/>
            <person name="Ivanova N."/>
            <person name="Mavromatis K."/>
            <person name="Mikhailova N."/>
            <person name="Pati A."/>
            <person name="Chen A."/>
            <person name="Palaniappan K."/>
            <person name="Land M."/>
            <person name="Hauser L."/>
            <person name="Chang Y.J."/>
            <person name="Jeffries C.D."/>
            <person name="Rohde M."/>
            <person name="Sikorski J."/>
            <person name="Pukall R."/>
            <person name="Woyke T."/>
            <person name="Bristow J."/>
            <person name="Eisen J.A."/>
            <person name="Markowitz V."/>
            <person name="Hugenholtz P."/>
            <person name="Kyrpides N.C."/>
            <person name="Klenk H.P."/>
            <person name="Lapidus A."/>
        </authorList>
    </citation>
    <scope>NUCLEOTIDE SEQUENCE [LARGE SCALE GENOMIC DNA]</scope>
    <source>
        <strain evidence="2">ATCC 49627 / DSM 7084 / CIP 109912 / JCM 12494 / NCIMB 702895 / VPI D76D-27C</strain>
    </source>
</reference>
<evidence type="ECO:0000313" key="1">
    <source>
        <dbReference type="EMBL" id="ADK68295.1"/>
    </source>
</evidence>
<evidence type="ECO:0000313" key="2">
    <source>
        <dbReference type="Proteomes" id="UP000000333"/>
    </source>
</evidence>
<sequence>MRPIIAVTARFEAKLEGLCIQHNYYEALTTCGSLPIMLPLTDDADEIARLLDGVDGVLLPGGLDIDAHCYGEEPRPATESPYLPLDRHQMALVPQVLARDLPMLGICRGMQAINVAMGGTLWQDLCSQRAHTHDHRVEKDTDRPAHTVDVVSGTPLAELLNTDEMGVNSIHHQAVRKLGRGLEPMAYSDDGLVEAVWMPKRRFVRAVQWHPEQMWHADQRQRAIIQQFVDACRG</sequence>
<dbReference type="PROSITE" id="PS51273">
    <property type="entry name" value="GATASE_TYPE_1"/>
    <property type="match status" value="1"/>
</dbReference>
<name>E1QVZ2_OLSUV</name>
<dbReference type="GeneID" id="78512606"/>
<accession>E1QVZ2</accession>
<dbReference type="GO" id="GO:0005829">
    <property type="term" value="C:cytosol"/>
    <property type="evidence" value="ECO:0007669"/>
    <property type="project" value="TreeGrafter"/>
</dbReference>
<dbReference type="KEGG" id="ols:Olsu_1187"/>
<dbReference type="Gene3D" id="3.40.50.880">
    <property type="match status" value="1"/>
</dbReference>